<dbReference type="AlphaFoldDB" id="A0A367CH79"/>
<comment type="caution">
    <text evidence="1">The sequence shown here is derived from an EMBL/GenBank/DDBJ whole genome shotgun (WGS) entry which is preliminary data.</text>
</comment>
<accession>A0A367CH79</accession>
<protein>
    <submittedName>
        <fullName evidence="1">Uncharacterized protein</fullName>
    </submittedName>
</protein>
<dbReference type="EMBL" id="LEPB01000001">
    <property type="protein sequence ID" value="RCA11856.1"/>
    <property type="molecule type" value="Genomic_DNA"/>
</dbReference>
<organism evidence="1 2">
    <name type="scientific">Enterococcus durans</name>
    <dbReference type="NCBI Taxonomy" id="53345"/>
    <lineage>
        <taxon>Bacteria</taxon>
        <taxon>Bacillati</taxon>
        <taxon>Bacillota</taxon>
        <taxon>Bacilli</taxon>
        <taxon>Lactobacillales</taxon>
        <taxon>Enterococcaceae</taxon>
        <taxon>Enterococcus</taxon>
    </lineage>
</organism>
<dbReference type="Proteomes" id="UP000252797">
    <property type="component" value="Unassembled WGS sequence"/>
</dbReference>
<gene>
    <name evidence="1" type="ORF">EA71_00060</name>
</gene>
<evidence type="ECO:0000313" key="2">
    <source>
        <dbReference type="Proteomes" id="UP000252797"/>
    </source>
</evidence>
<proteinExistence type="predicted"/>
<dbReference type="RefSeq" id="WP_113845075.1">
    <property type="nucleotide sequence ID" value="NZ_JADPAK010000001.1"/>
</dbReference>
<sequence length="110" mass="12434">MGIFEILFKKTQKEEEIVQPSNQQEKQRMLTDEWEAVPEYIPVPPEDYDLVSVIATAIAAGDRPDSQFIIKSIKQKNPEVVLTSVIAASIMAGESQQSQFIVKNIKKRSK</sequence>
<name>A0A367CH79_9ENTE</name>
<evidence type="ECO:0000313" key="1">
    <source>
        <dbReference type="EMBL" id="RCA11856.1"/>
    </source>
</evidence>
<reference evidence="1 2" key="1">
    <citation type="submission" date="2015-06" db="EMBL/GenBank/DDBJ databases">
        <title>The Genome Sequence of Enterococcus durans 4EA1.</title>
        <authorList>
            <consortium name="The Broad Institute Genomics Platform"/>
            <consortium name="The Broad Institute Genome Sequencing Center for Infectious Disease"/>
            <person name="Earl A.M."/>
            <person name="Van Tyne D."/>
            <person name="Lebreton F."/>
            <person name="Saavedra J.T."/>
            <person name="Gilmore M.S."/>
            <person name="Manson Mcguire A."/>
            <person name="Clock S."/>
            <person name="Crupain M."/>
            <person name="Rangan U."/>
            <person name="Young S."/>
            <person name="Abouelleil A."/>
            <person name="Cao P."/>
            <person name="Chapman S.B."/>
            <person name="Griggs A."/>
            <person name="Priest M."/>
            <person name="Shea T."/>
            <person name="Wortman J."/>
            <person name="Nusbaum C."/>
            <person name="Birren B."/>
        </authorList>
    </citation>
    <scope>NUCLEOTIDE SEQUENCE [LARGE SCALE GENOMIC DNA]</scope>
    <source>
        <strain evidence="1 2">4EA1</strain>
    </source>
</reference>